<dbReference type="InterPro" id="IPR013207">
    <property type="entry name" value="LGFP"/>
</dbReference>
<dbReference type="GO" id="GO:0016740">
    <property type="term" value="F:transferase activity"/>
    <property type="evidence" value="ECO:0007669"/>
    <property type="project" value="InterPro"/>
</dbReference>
<accession>A0A2N6VKN6</accession>
<dbReference type="PANTHER" id="PTHR38589">
    <property type="entry name" value="BLR0621 PROTEIN"/>
    <property type="match status" value="1"/>
</dbReference>
<dbReference type="EMBL" id="PNHK01000004">
    <property type="protein sequence ID" value="PMD04720.1"/>
    <property type="molecule type" value="Genomic_DNA"/>
</dbReference>
<dbReference type="Proteomes" id="UP000235598">
    <property type="component" value="Unassembled WGS sequence"/>
</dbReference>
<dbReference type="OrthoDB" id="287365at2"/>
<evidence type="ECO:0000313" key="3">
    <source>
        <dbReference type="EMBL" id="PMD04720.1"/>
    </source>
</evidence>
<keyword evidence="1" id="KW-0732">Signal</keyword>
<dbReference type="Pfam" id="PF08310">
    <property type="entry name" value="LGFP"/>
    <property type="match status" value="2"/>
</dbReference>
<dbReference type="AlphaFoldDB" id="A0A2N6VKN6"/>
<sequence>MNTLPHRSVSLTIALCALFALLASAIAATPAHAAPPRQATSQINAAAKKHAKKLGKATGSIRCGLPRGGCYRAFKDGSIHWSPKTGAHPTWGGIRNEWKRTGWERGKLGYPVSSERCGLPARGCYQRFQNGSIHWSPKTGAHATWGAIRWIWQNNNWERGKYGYPTGSAWIGNDGKLRQKFQRGTITTGVLAYGLPHGIKPKGGRQLVVAHTSARSAKTGTVELWELRNDERWHRTHTFKDARFGYKGLATASGKREGDGKTPMGQYRIPFTFGTKAKPKGTKIEYRRADRNDQWCSRSGSRHYNTWMSAPNRSCPAKHAEVFSTIPQYSHVAVVDYNSARKAGRGSAIFVHKHGKGSTAGCVSVTEKQMVTLVTWLRPQYNPRIVIAPRGELKNQ</sequence>
<name>A0A2N6VKN6_9MICO</name>
<dbReference type="InterPro" id="IPR005490">
    <property type="entry name" value="LD_TPept_cat_dom"/>
</dbReference>
<protein>
    <recommendedName>
        <fullName evidence="2">L,D-TPase catalytic domain-containing protein</fullName>
    </recommendedName>
</protein>
<reference evidence="3 4" key="1">
    <citation type="submission" date="2017-09" db="EMBL/GenBank/DDBJ databases">
        <title>Bacterial strain isolated from the female urinary microbiota.</title>
        <authorList>
            <person name="Thomas-White K."/>
            <person name="Kumar N."/>
            <person name="Forster S."/>
            <person name="Putonti C."/>
            <person name="Lawley T."/>
            <person name="Wolfe A.J."/>
        </authorList>
    </citation>
    <scope>NUCLEOTIDE SEQUENCE [LARGE SCALE GENOMIC DNA]</scope>
    <source>
        <strain evidence="3 4">UMB1301</strain>
    </source>
</reference>
<evidence type="ECO:0000313" key="4">
    <source>
        <dbReference type="Proteomes" id="UP000235598"/>
    </source>
</evidence>
<organism evidence="3 4">
    <name type="scientific">Brevibacterium paucivorans</name>
    <dbReference type="NCBI Taxonomy" id="170994"/>
    <lineage>
        <taxon>Bacteria</taxon>
        <taxon>Bacillati</taxon>
        <taxon>Actinomycetota</taxon>
        <taxon>Actinomycetes</taxon>
        <taxon>Micrococcales</taxon>
        <taxon>Brevibacteriaceae</taxon>
        <taxon>Brevibacterium</taxon>
    </lineage>
</organism>
<dbReference type="Pfam" id="PF03734">
    <property type="entry name" value="YkuD"/>
    <property type="match status" value="1"/>
</dbReference>
<dbReference type="RefSeq" id="WP_102239364.1">
    <property type="nucleotide sequence ID" value="NZ_BAAAIM010000004.1"/>
</dbReference>
<dbReference type="PANTHER" id="PTHR38589:SF1">
    <property type="entry name" value="BLR0621 PROTEIN"/>
    <property type="match status" value="1"/>
</dbReference>
<evidence type="ECO:0000259" key="2">
    <source>
        <dbReference type="Pfam" id="PF03734"/>
    </source>
</evidence>
<feature type="chain" id="PRO_5014646385" description="L,D-TPase catalytic domain-containing protein" evidence="1">
    <location>
        <begin position="34"/>
        <end position="396"/>
    </location>
</feature>
<evidence type="ECO:0000256" key="1">
    <source>
        <dbReference type="SAM" id="SignalP"/>
    </source>
</evidence>
<gene>
    <name evidence="3" type="ORF">CJ199_10155</name>
</gene>
<feature type="signal peptide" evidence="1">
    <location>
        <begin position="1"/>
        <end position="33"/>
    </location>
</feature>
<proteinExistence type="predicted"/>
<comment type="caution">
    <text evidence="3">The sequence shown here is derived from an EMBL/GenBank/DDBJ whole genome shotgun (WGS) entry which is preliminary data.</text>
</comment>
<feature type="domain" description="L,D-TPase catalytic" evidence="2">
    <location>
        <begin position="251"/>
        <end position="379"/>
    </location>
</feature>